<evidence type="ECO:0000256" key="1">
    <source>
        <dbReference type="ARBA" id="ARBA00004443"/>
    </source>
</evidence>
<comment type="similarity">
    <text evidence="9">Belongs to the peptidase M16 family. UQCRC2/QCR2 subfamily.</text>
</comment>
<comment type="subcellular location">
    <subcellularLocation>
        <location evidence="1">Mitochondrion inner membrane</location>
        <topology evidence="1">Peripheral membrane protein</topology>
        <orientation evidence="1">Matrix side</orientation>
    </subcellularLocation>
</comment>
<evidence type="ECO:0000256" key="4">
    <source>
        <dbReference type="ARBA" id="ARBA00022792"/>
    </source>
</evidence>
<evidence type="ECO:0000256" key="8">
    <source>
        <dbReference type="ARBA" id="ARBA00023136"/>
    </source>
</evidence>
<protein>
    <recommendedName>
        <fullName evidence="10">Cytochrome b-c1 complex subunit 2, mitochondrial</fullName>
    </recommendedName>
</protein>
<dbReference type="InterPro" id="IPR011765">
    <property type="entry name" value="Pept_M16_N"/>
</dbReference>
<evidence type="ECO:0000313" key="14">
    <source>
        <dbReference type="Proteomes" id="UP000078561"/>
    </source>
</evidence>
<evidence type="ECO:0000259" key="11">
    <source>
        <dbReference type="Pfam" id="PF00675"/>
    </source>
</evidence>
<evidence type="ECO:0000256" key="10">
    <source>
        <dbReference type="ARBA" id="ARBA00040751"/>
    </source>
</evidence>
<evidence type="ECO:0000313" key="13">
    <source>
        <dbReference type="EMBL" id="SAM09526.1"/>
    </source>
</evidence>
<keyword evidence="7" id="KW-0496">Mitochondrion</keyword>
<gene>
    <name evidence="13" type="primary">ABSGL_15220.1 scaffold 16253</name>
</gene>
<dbReference type="Gene3D" id="3.30.830.10">
    <property type="entry name" value="Metalloenzyme, LuxS/M16 peptidase-like"/>
    <property type="match status" value="2"/>
</dbReference>
<dbReference type="EMBL" id="LT555132">
    <property type="protein sequence ID" value="SAM09526.1"/>
    <property type="molecule type" value="Genomic_DNA"/>
</dbReference>
<keyword evidence="2" id="KW-0813">Transport</keyword>
<evidence type="ECO:0000256" key="5">
    <source>
        <dbReference type="ARBA" id="ARBA00022946"/>
    </source>
</evidence>
<dbReference type="Proteomes" id="UP000078561">
    <property type="component" value="Unassembled WGS sequence"/>
</dbReference>
<dbReference type="GO" id="GO:0046872">
    <property type="term" value="F:metal ion binding"/>
    <property type="evidence" value="ECO:0007669"/>
    <property type="project" value="InterPro"/>
</dbReference>
<dbReference type="OMA" id="APKFALY"/>
<keyword evidence="6" id="KW-0249">Electron transport</keyword>
<dbReference type="Pfam" id="PF00675">
    <property type="entry name" value="Peptidase_M16"/>
    <property type="match status" value="1"/>
</dbReference>
<feature type="domain" description="Peptidase M16 C-terminal" evidence="12">
    <location>
        <begin position="188"/>
        <end position="361"/>
    </location>
</feature>
<dbReference type="Pfam" id="PF05193">
    <property type="entry name" value="Peptidase_M16_C"/>
    <property type="match status" value="1"/>
</dbReference>
<dbReference type="FunFam" id="3.30.830.10:FF:000021">
    <property type="entry name" value="Cytochrome b-c1 complex subunit 2"/>
    <property type="match status" value="1"/>
</dbReference>
<accession>A0A163KBD7</accession>
<dbReference type="InterPro" id="IPR011249">
    <property type="entry name" value="Metalloenz_LuxS/M16"/>
</dbReference>
<dbReference type="AlphaFoldDB" id="A0A163KBD7"/>
<dbReference type="InParanoid" id="A0A163KBD7"/>
<organism evidence="13">
    <name type="scientific">Absidia glauca</name>
    <name type="common">Pin mould</name>
    <dbReference type="NCBI Taxonomy" id="4829"/>
    <lineage>
        <taxon>Eukaryota</taxon>
        <taxon>Fungi</taxon>
        <taxon>Fungi incertae sedis</taxon>
        <taxon>Mucoromycota</taxon>
        <taxon>Mucoromycotina</taxon>
        <taxon>Mucoromycetes</taxon>
        <taxon>Mucorales</taxon>
        <taxon>Cunninghamellaceae</taxon>
        <taxon>Absidia</taxon>
    </lineage>
</organism>
<keyword evidence="8" id="KW-0472">Membrane</keyword>
<dbReference type="GO" id="GO:0005743">
    <property type="term" value="C:mitochondrial inner membrane"/>
    <property type="evidence" value="ECO:0007669"/>
    <property type="project" value="UniProtKB-SubCell"/>
</dbReference>
<dbReference type="FunCoup" id="A0A163KBD7">
    <property type="interactions" value="326"/>
</dbReference>
<evidence type="ECO:0000259" key="12">
    <source>
        <dbReference type="Pfam" id="PF05193"/>
    </source>
</evidence>
<dbReference type="STRING" id="4829.A0A163KBD7"/>
<evidence type="ECO:0000256" key="7">
    <source>
        <dbReference type="ARBA" id="ARBA00023128"/>
    </source>
</evidence>
<dbReference type="PANTHER" id="PTHR11851:SF209">
    <property type="entry name" value="CYTOCHROME B-C1 COMPLEX SUBUNIT 2, MITOCHONDRIAL"/>
    <property type="match status" value="1"/>
</dbReference>
<sequence length="466" mass="48211">MLAATRKAFTTIPNVASKATYATASQAVQISTAQNGIKVATVEDAGQTAGLSIIVNGGARLENGSNAGVAHFLKNYGFKNNANRTAFRIAREAELSGAVLSSNLTHESIVYSAEFLAADAEHCAELLGDVVSNQKFQDHEFIDVAKQTGAEATNAWSTPEVLAIEAAHQVAFRSGLGNSIFARPSSKVNNAAVKAFAAESFTSGNIALVGSGLDLETVQRLASYIQVPTGQSTTGASKYFGGESRVDQGAGAGHYVLAFEGAAANSSEFAATQVLQYALGGAQQVKFAPASGLLGQTAAKLAEGTQIKAFNFGYSDAGLFGVYITGASTEATSSAVAAAAEQLKAVANGLSAEDFQRAVAQAKFAAAASFATRLDRLETVGTQVSAEENENDGKDNHWNTVFTNPNFSYQAIQSGKYTSASDFAASLDSLSVADVAKVAQQVLKSKATAVAVGDVYNLPYADSISL</sequence>
<proteinExistence type="inferred from homology"/>
<keyword evidence="4" id="KW-0999">Mitochondrion inner membrane</keyword>
<evidence type="ECO:0000256" key="6">
    <source>
        <dbReference type="ARBA" id="ARBA00022982"/>
    </source>
</evidence>
<dbReference type="OrthoDB" id="6369905at2759"/>
<evidence type="ECO:0000256" key="3">
    <source>
        <dbReference type="ARBA" id="ARBA00022660"/>
    </source>
</evidence>
<name>A0A163KBD7_ABSGL</name>
<keyword evidence="5" id="KW-0809">Transit peptide</keyword>
<dbReference type="InterPro" id="IPR050361">
    <property type="entry name" value="MPP/UQCRC_Complex"/>
</dbReference>
<keyword evidence="3" id="KW-0679">Respiratory chain</keyword>
<reference evidence="13" key="1">
    <citation type="submission" date="2016-04" db="EMBL/GenBank/DDBJ databases">
        <authorList>
            <person name="Evans L.H."/>
            <person name="Alamgir A."/>
            <person name="Owens N."/>
            <person name="Weber N.D."/>
            <person name="Virtaneva K."/>
            <person name="Barbian K."/>
            <person name="Babar A."/>
            <person name="Rosenke K."/>
        </authorList>
    </citation>
    <scope>NUCLEOTIDE SEQUENCE [LARGE SCALE GENOMIC DNA]</scope>
    <source>
        <strain evidence="13">CBS 101.48</strain>
    </source>
</reference>
<dbReference type="PANTHER" id="PTHR11851">
    <property type="entry name" value="METALLOPROTEASE"/>
    <property type="match status" value="1"/>
</dbReference>
<keyword evidence="14" id="KW-1185">Reference proteome</keyword>
<dbReference type="InterPro" id="IPR007863">
    <property type="entry name" value="Peptidase_M16_C"/>
</dbReference>
<evidence type="ECO:0000256" key="2">
    <source>
        <dbReference type="ARBA" id="ARBA00022448"/>
    </source>
</evidence>
<dbReference type="SUPFAM" id="SSF63411">
    <property type="entry name" value="LuxS/MPP-like metallohydrolase"/>
    <property type="match status" value="2"/>
</dbReference>
<feature type="domain" description="Peptidase M16 N-terminal" evidence="11">
    <location>
        <begin position="38"/>
        <end position="181"/>
    </location>
</feature>
<evidence type="ECO:0000256" key="9">
    <source>
        <dbReference type="ARBA" id="ARBA00038146"/>
    </source>
</evidence>